<reference evidence="5 6" key="1">
    <citation type="submission" date="2023-10" db="EMBL/GenBank/DDBJ databases">
        <title>The complete genome sequence of Methanoculleus receptaculi DSM 18860.</title>
        <authorList>
            <person name="Lai S.-J."/>
            <person name="You Y.-T."/>
            <person name="Chen S.-C."/>
        </authorList>
    </citation>
    <scope>NUCLEOTIDE SEQUENCE [LARGE SCALE GENOMIC DNA]</scope>
    <source>
        <strain evidence="5 6">DSM 18860</strain>
    </source>
</reference>
<dbReference type="InterPro" id="IPR002491">
    <property type="entry name" value="ABC_transptr_periplasmic_BD"/>
</dbReference>
<protein>
    <submittedName>
        <fullName evidence="5">Helical backbone metal receptor</fullName>
    </submittedName>
</protein>
<evidence type="ECO:0000256" key="3">
    <source>
        <dbReference type="SAM" id="Phobius"/>
    </source>
</evidence>
<dbReference type="AlphaFoldDB" id="A0AAX4FWG8"/>
<evidence type="ECO:0000313" key="6">
    <source>
        <dbReference type="Proteomes" id="UP001305652"/>
    </source>
</evidence>
<dbReference type="Proteomes" id="UP001305652">
    <property type="component" value="Chromosome"/>
</dbReference>
<accession>A0AAX4FWG8</accession>
<keyword evidence="1" id="KW-0732">Signal</keyword>
<dbReference type="SUPFAM" id="SSF53807">
    <property type="entry name" value="Helical backbone' metal receptor"/>
    <property type="match status" value="1"/>
</dbReference>
<evidence type="ECO:0000259" key="4">
    <source>
        <dbReference type="PROSITE" id="PS50983"/>
    </source>
</evidence>
<dbReference type="CDD" id="cd01144">
    <property type="entry name" value="BtuF"/>
    <property type="match status" value="1"/>
</dbReference>
<dbReference type="CDD" id="cd00688">
    <property type="entry name" value="ISOPREN_C2_like"/>
    <property type="match status" value="1"/>
</dbReference>
<dbReference type="Gene3D" id="1.50.10.20">
    <property type="match status" value="2"/>
</dbReference>
<evidence type="ECO:0000256" key="1">
    <source>
        <dbReference type="ARBA" id="ARBA00022729"/>
    </source>
</evidence>
<keyword evidence="6" id="KW-1185">Reference proteome</keyword>
<keyword evidence="3" id="KW-0472">Membrane</keyword>
<dbReference type="PANTHER" id="PTHR30535">
    <property type="entry name" value="VITAMIN B12-BINDING PROTEIN"/>
    <property type="match status" value="1"/>
</dbReference>
<keyword evidence="3" id="KW-1133">Transmembrane helix</keyword>
<name>A0AAX4FWG8_9EURY</name>
<gene>
    <name evidence="5" type="ORF">R6Y96_02735</name>
</gene>
<organism evidence="5 6">
    <name type="scientific">Methanoculleus receptaculi</name>
    <dbReference type="NCBI Taxonomy" id="394967"/>
    <lineage>
        <taxon>Archaea</taxon>
        <taxon>Methanobacteriati</taxon>
        <taxon>Methanobacteriota</taxon>
        <taxon>Stenosarchaea group</taxon>
        <taxon>Methanomicrobia</taxon>
        <taxon>Methanomicrobiales</taxon>
        <taxon>Methanomicrobiaceae</taxon>
        <taxon>Methanoculleus</taxon>
    </lineage>
</organism>
<proteinExistence type="predicted"/>
<dbReference type="GeneID" id="85732038"/>
<dbReference type="InterPro" id="IPR054828">
    <property type="entry name" value="Vit_B12_bind_prot"/>
</dbReference>
<evidence type="ECO:0000313" key="5">
    <source>
        <dbReference type="EMBL" id="WOX58180.1"/>
    </source>
</evidence>
<dbReference type="RefSeq" id="WP_318621993.1">
    <property type="nucleotide sequence ID" value="NZ_CP137642.1"/>
</dbReference>
<dbReference type="PROSITE" id="PS50983">
    <property type="entry name" value="FE_B12_PBP"/>
    <property type="match status" value="1"/>
</dbReference>
<dbReference type="GO" id="GO:0003824">
    <property type="term" value="F:catalytic activity"/>
    <property type="evidence" value="ECO:0007669"/>
    <property type="project" value="InterPro"/>
</dbReference>
<dbReference type="NCBIfam" id="NF038402">
    <property type="entry name" value="TroA_like"/>
    <property type="match status" value="1"/>
</dbReference>
<keyword evidence="3" id="KW-0812">Transmembrane</keyword>
<dbReference type="InterPro" id="IPR050902">
    <property type="entry name" value="ABC_Transporter_SBP"/>
</dbReference>
<dbReference type="InterPro" id="IPR008930">
    <property type="entry name" value="Terpenoid_cyclase/PrenylTrfase"/>
</dbReference>
<feature type="transmembrane region" description="Helical" evidence="3">
    <location>
        <begin position="639"/>
        <end position="656"/>
    </location>
</feature>
<dbReference type="EMBL" id="CP137642">
    <property type="protein sequence ID" value="WOX58180.1"/>
    <property type="molecule type" value="Genomic_DNA"/>
</dbReference>
<dbReference type="Pfam" id="PF01497">
    <property type="entry name" value="Peripla_BP_2"/>
    <property type="match status" value="1"/>
</dbReference>
<dbReference type="PANTHER" id="PTHR30535:SF34">
    <property type="entry name" value="MOLYBDATE-BINDING PROTEIN MOLA"/>
    <property type="match status" value="1"/>
</dbReference>
<keyword evidence="5" id="KW-0675">Receptor</keyword>
<dbReference type="Pfam" id="PF00432">
    <property type="entry name" value="Prenyltrans"/>
    <property type="match status" value="2"/>
</dbReference>
<evidence type="ECO:0000256" key="2">
    <source>
        <dbReference type="ARBA" id="ARBA00022737"/>
    </source>
</evidence>
<dbReference type="SUPFAM" id="SSF48239">
    <property type="entry name" value="Terpenoid cyclases/Protein prenyltransferases"/>
    <property type="match status" value="2"/>
</dbReference>
<dbReference type="InterPro" id="IPR001330">
    <property type="entry name" value="Prenyltrans"/>
</dbReference>
<dbReference type="KEGG" id="mrc:R6Y96_02735"/>
<dbReference type="Gene3D" id="3.40.50.1980">
    <property type="entry name" value="Nitrogenase molybdenum iron protein domain"/>
    <property type="match status" value="2"/>
</dbReference>
<keyword evidence="2" id="KW-0677">Repeat</keyword>
<feature type="domain" description="Fe/B12 periplasmic-binding" evidence="4">
    <location>
        <begin position="369"/>
        <end position="624"/>
    </location>
</feature>
<sequence length="662" mass="70793">MKRIGLTLFILLLCVVSCGAYPLNTDDPGIQASVDYIRGCQKSDGGFGEIGRESSPGTTSWVIMAAVAAGEDPRNWANGGNSTLDYLRSMNDEILAKGGTVDIARTILTLVAIGEDPHAFCGTDHVTELKSRVKPDGQAGDHVYTTIWTIIALASVGEDTDSSAEWLIARQNTDGGFPWTQGAESDPDDTGAALEALAAAGVSSDATVVQNALAYLKGMQQDDGGFHYGGTSATNAASDAWVIQGIVAAGDNPAEWVVGERDVVEHLLGLQNPDGSFRYTAYVTDSPCRMTASAIPALLGMPYPITSAQVQQPQSSTQEPRATTVPLATTPTAIPTVTTAPVVMDNSQRSVTVTDDFGEIITIRGTPQRIVSLAPSNTEILYALGLEDRVVAVTDYCNYPPEAADKPQVGGYSTTNIEKVIAAEPDLVLAAFGNTEDVVNRLRSLGLTVVSLNPLTVEDVLHDIELVGVVTGQEEEASTLVGELQARVEAVTGKTETLEEKPSVTHVVWYDPIWVSGRDTFQDEVIRMAGGVNVFDQVDGWGIVSLEEFIVMDPDYILVSSGDGMSERGRDIVYDYFMNEPRMQELTAVRNGRVYVIDADAVSRGGPRIVDALEEVAAILHPDQFETVSPKETTVARSPGFNVITLACALLVLLLVHERGRK</sequence>